<gene>
    <name evidence="1" type="ORF">UFOPK3423_01317</name>
</gene>
<evidence type="ECO:0000313" key="1">
    <source>
        <dbReference type="EMBL" id="CAB4880618.1"/>
    </source>
</evidence>
<sequence>MSSGGTLFGHRVQSAFPHRRLAPAPTVRGTLEIARGPQISLDGCRVIHRDESADAAFTIARADDGALHVSCTAAGGFRLEPEALRIVADGACEDPDVWEHRLVTVVVPLLLAERGEVALHAAALARGGRAVAFAGASTRGKSTLALAAAEAGMAVIADDAIVIARAEGGALVWPGPTGLRVAPPGAQRKHTVATGMPPPQRCPLAAVVVLGDRTAGAAELTRLAPAQALPALVPSLIFAGSDRLPAAMADAAWLASTVPVLRCRLPDGIERLADAIDNVLGRLLPEAPEFSPADA</sequence>
<name>A0A6J7EFX9_9ZZZZ</name>
<dbReference type="Gene3D" id="3.40.50.300">
    <property type="entry name" value="P-loop containing nucleotide triphosphate hydrolases"/>
    <property type="match status" value="1"/>
</dbReference>
<dbReference type="EMBL" id="CAFBLQ010000167">
    <property type="protein sequence ID" value="CAB4880618.1"/>
    <property type="molecule type" value="Genomic_DNA"/>
</dbReference>
<accession>A0A6J7EFX9</accession>
<proteinExistence type="predicted"/>
<dbReference type="InterPro" id="IPR027417">
    <property type="entry name" value="P-loop_NTPase"/>
</dbReference>
<dbReference type="AlphaFoldDB" id="A0A6J7EFX9"/>
<reference evidence="1" key="1">
    <citation type="submission" date="2020-05" db="EMBL/GenBank/DDBJ databases">
        <authorList>
            <person name="Chiriac C."/>
            <person name="Salcher M."/>
            <person name="Ghai R."/>
            <person name="Kavagutti S V."/>
        </authorList>
    </citation>
    <scope>NUCLEOTIDE SEQUENCE</scope>
</reference>
<organism evidence="1">
    <name type="scientific">freshwater metagenome</name>
    <dbReference type="NCBI Taxonomy" id="449393"/>
    <lineage>
        <taxon>unclassified sequences</taxon>
        <taxon>metagenomes</taxon>
        <taxon>ecological metagenomes</taxon>
    </lineage>
</organism>
<dbReference type="SUPFAM" id="SSF53795">
    <property type="entry name" value="PEP carboxykinase-like"/>
    <property type="match status" value="1"/>
</dbReference>
<protein>
    <submittedName>
        <fullName evidence="1">Unannotated protein</fullName>
    </submittedName>
</protein>